<evidence type="ECO:0000313" key="1">
    <source>
        <dbReference type="EMBL" id="KAJ1678224.1"/>
    </source>
</evidence>
<feature type="non-terminal residue" evidence="1">
    <location>
        <position position="96"/>
    </location>
</feature>
<gene>
    <name evidence="1" type="ORF">EV182_004519</name>
</gene>
<evidence type="ECO:0000313" key="2">
    <source>
        <dbReference type="Proteomes" id="UP001145114"/>
    </source>
</evidence>
<dbReference type="EMBL" id="JAMZIH010001402">
    <property type="protein sequence ID" value="KAJ1678224.1"/>
    <property type="molecule type" value="Genomic_DNA"/>
</dbReference>
<comment type="caution">
    <text evidence="1">The sequence shown here is derived from an EMBL/GenBank/DDBJ whole genome shotgun (WGS) entry which is preliminary data.</text>
</comment>
<reference evidence="1" key="1">
    <citation type="submission" date="2022-06" db="EMBL/GenBank/DDBJ databases">
        <title>Phylogenomic reconstructions and comparative analyses of Kickxellomycotina fungi.</title>
        <authorList>
            <person name="Reynolds N.K."/>
            <person name="Stajich J.E."/>
            <person name="Barry K."/>
            <person name="Grigoriev I.V."/>
            <person name="Crous P."/>
            <person name="Smith M.E."/>
        </authorList>
    </citation>
    <scope>NUCLEOTIDE SEQUENCE</scope>
    <source>
        <strain evidence="1">RSA 2271</strain>
    </source>
</reference>
<organism evidence="1 2">
    <name type="scientific">Spiromyces aspiralis</name>
    <dbReference type="NCBI Taxonomy" id="68401"/>
    <lineage>
        <taxon>Eukaryota</taxon>
        <taxon>Fungi</taxon>
        <taxon>Fungi incertae sedis</taxon>
        <taxon>Zoopagomycota</taxon>
        <taxon>Kickxellomycotina</taxon>
        <taxon>Kickxellomycetes</taxon>
        <taxon>Kickxellales</taxon>
        <taxon>Kickxellaceae</taxon>
        <taxon>Spiromyces</taxon>
    </lineage>
</organism>
<dbReference type="Proteomes" id="UP001145114">
    <property type="component" value="Unassembled WGS sequence"/>
</dbReference>
<keyword evidence="2" id="KW-1185">Reference proteome</keyword>
<protein>
    <submittedName>
        <fullName evidence="1">Uncharacterized protein</fullName>
    </submittedName>
</protein>
<sequence>MLAGLGSAIHFDLVAYPENQNVKRCLSQWVPNNTPVQVKVGVETGLPGQSLNFEIHDDSSHANQYASRFNVKDETIQLTTQAHANVIVCFQNVLLP</sequence>
<proteinExistence type="predicted"/>
<accession>A0ACC1HNZ6</accession>
<name>A0ACC1HNZ6_9FUNG</name>